<accession>A0A1I2DA51</accession>
<organism evidence="9 10">
    <name type="scientific">Roseivivax sediminis</name>
    <dbReference type="NCBI Taxonomy" id="936889"/>
    <lineage>
        <taxon>Bacteria</taxon>
        <taxon>Pseudomonadati</taxon>
        <taxon>Pseudomonadota</taxon>
        <taxon>Alphaproteobacteria</taxon>
        <taxon>Rhodobacterales</taxon>
        <taxon>Roseobacteraceae</taxon>
        <taxon>Roseivivax</taxon>
    </lineage>
</organism>
<keyword evidence="10" id="KW-1185">Reference proteome</keyword>
<feature type="transmembrane region" description="Helical" evidence="8">
    <location>
        <begin position="354"/>
        <end position="375"/>
    </location>
</feature>
<feature type="transmembrane region" description="Helical" evidence="8">
    <location>
        <begin position="413"/>
        <end position="438"/>
    </location>
</feature>
<dbReference type="InterPro" id="IPR003445">
    <property type="entry name" value="Cat_transpt"/>
</dbReference>
<comment type="subcellular location">
    <subcellularLocation>
        <location evidence="1">Cell membrane</location>
        <topology evidence="1">Multi-pass membrane protein</topology>
    </subcellularLocation>
</comment>
<evidence type="ECO:0000256" key="1">
    <source>
        <dbReference type="ARBA" id="ARBA00004651"/>
    </source>
</evidence>
<keyword evidence="5 8" id="KW-1133">Transmembrane helix</keyword>
<feature type="transmembrane region" description="Helical" evidence="8">
    <location>
        <begin position="478"/>
        <end position="498"/>
    </location>
</feature>
<dbReference type="RefSeq" id="WP_149758163.1">
    <property type="nucleotide sequence ID" value="NZ_FOMS01000016.1"/>
</dbReference>
<reference evidence="9 10" key="1">
    <citation type="submission" date="2016-10" db="EMBL/GenBank/DDBJ databases">
        <authorList>
            <person name="Varghese N."/>
            <person name="Submissions S."/>
        </authorList>
    </citation>
    <scope>NUCLEOTIDE SEQUENCE [LARGE SCALE GENOMIC DNA]</scope>
    <source>
        <strain evidence="10">YIM D21,KCTC 23444,ACCC 10710</strain>
    </source>
</reference>
<evidence type="ECO:0000256" key="4">
    <source>
        <dbReference type="ARBA" id="ARBA00022692"/>
    </source>
</evidence>
<proteinExistence type="predicted"/>
<dbReference type="GO" id="GO:0005886">
    <property type="term" value="C:plasma membrane"/>
    <property type="evidence" value="ECO:0007669"/>
    <property type="project" value="UniProtKB-SubCell"/>
</dbReference>
<dbReference type="EMBL" id="FOMS01000016">
    <property type="protein sequence ID" value="SFE77432.1"/>
    <property type="molecule type" value="Genomic_DNA"/>
</dbReference>
<dbReference type="GO" id="GO:0008324">
    <property type="term" value="F:monoatomic cation transmembrane transporter activity"/>
    <property type="evidence" value="ECO:0007669"/>
    <property type="project" value="InterPro"/>
</dbReference>
<dbReference type="Proteomes" id="UP000325289">
    <property type="component" value="Unassembled WGS sequence"/>
</dbReference>
<protein>
    <submittedName>
        <fullName evidence="9">Trk system potassium uptake protein TrkH</fullName>
    </submittedName>
</protein>
<feature type="transmembrane region" description="Helical" evidence="8">
    <location>
        <begin position="312"/>
        <end position="334"/>
    </location>
</feature>
<dbReference type="OrthoDB" id="7818483at2"/>
<gene>
    <name evidence="9" type="ORF">SAMN04515678_11628</name>
</gene>
<feature type="transmembrane region" description="Helical" evidence="8">
    <location>
        <begin position="233"/>
        <end position="260"/>
    </location>
</feature>
<feature type="transmembrane region" description="Helical" evidence="8">
    <location>
        <begin position="195"/>
        <end position="221"/>
    </location>
</feature>
<feature type="transmembrane region" description="Helical" evidence="8">
    <location>
        <begin position="134"/>
        <end position="154"/>
    </location>
</feature>
<evidence type="ECO:0000256" key="2">
    <source>
        <dbReference type="ARBA" id="ARBA00022448"/>
    </source>
</evidence>
<dbReference type="GO" id="GO:0030001">
    <property type="term" value="P:metal ion transport"/>
    <property type="evidence" value="ECO:0007669"/>
    <property type="project" value="UniProtKB-ARBA"/>
</dbReference>
<feature type="transmembrane region" description="Helical" evidence="8">
    <location>
        <begin position="280"/>
        <end position="300"/>
    </location>
</feature>
<evidence type="ECO:0000313" key="9">
    <source>
        <dbReference type="EMBL" id="SFE77432.1"/>
    </source>
</evidence>
<feature type="transmembrane region" description="Helical" evidence="8">
    <location>
        <begin position="71"/>
        <end position="89"/>
    </location>
</feature>
<dbReference type="PANTHER" id="PTHR32024">
    <property type="entry name" value="TRK SYSTEM POTASSIUM UPTAKE PROTEIN TRKG-RELATED"/>
    <property type="match status" value="1"/>
</dbReference>
<evidence type="ECO:0000256" key="5">
    <source>
        <dbReference type="ARBA" id="ARBA00022989"/>
    </source>
</evidence>
<evidence type="ECO:0000256" key="8">
    <source>
        <dbReference type="SAM" id="Phobius"/>
    </source>
</evidence>
<name>A0A1I2DA51_9RHOB</name>
<dbReference type="AlphaFoldDB" id="A0A1I2DA51"/>
<keyword evidence="3" id="KW-1003">Cell membrane</keyword>
<keyword evidence="7 8" id="KW-0472">Membrane</keyword>
<evidence type="ECO:0000256" key="6">
    <source>
        <dbReference type="ARBA" id="ARBA00023065"/>
    </source>
</evidence>
<dbReference type="Pfam" id="PF02386">
    <property type="entry name" value="TrkH"/>
    <property type="match status" value="1"/>
</dbReference>
<evidence type="ECO:0000313" key="10">
    <source>
        <dbReference type="Proteomes" id="UP000325289"/>
    </source>
</evidence>
<evidence type="ECO:0000256" key="3">
    <source>
        <dbReference type="ARBA" id="ARBA00022475"/>
    </source>
</evidence>
<keyword evidence="6" id="KW-0406">Ion transport</keyword>
<feature type="transmembrane region" description="Helical" evidence="8">
    <location>
        <begin position="444"/>
        <end position="466"/>
    </location>
</feature>
<evidence type="ECO:0000256" key="7">
    <source>
        <dbReference type="ARBA" id="ARBA00023136"/>
    </source>
</evidence>
<feature type="transmembrane region" description="Helical" evidence="8">
    <location>
        <begin position="40"/>
        <end position="59"/>
    </location>
</feature>
<keyword evidence="4 8" id="KW-0812">Transmembrane</keyword>
<sequence>MRALASLPLLLLLTGIFSASMLAPAALALVQEEFHDARSFFYAGLSGLIVTTLVAIAVAGRPHNRNPMRQLLALALGYILLPAVLAVPFHEAVRTTAFLNAYVEMVSSLTTTGATLFAPGRLSDAEHLWRAQVGWMGGGLLWVTAAAILAPLTLGGFEVTAAGEPGQTPPPGAALRDTADPRVRLARAAGALLPLYIALTVAVWVLLVMAGEGTFVALCHAMATMSTSGISPVGGLAAAEAGIVGEAVILCFLVFALSRLTFSSDTGASRERGLWQDAEIRLGLLIVVGVPAALFLRHWVAAFDIGDEENLVAALRSLWGALFTTASFLTTTGFESAEWDRLQDWSGLETPGLVLMGLAIVGGGVATTAGGVKLLRVFILYITGRRELELLIHPHSIGRAGLLSRRTRREGAFIAWVFFMIFALTMMVIVLALAATGLRFEPAFVVAVAGLTNAGPLIALGTEMPIALAQYGAETRLVFALAMVLGRLEVLALVVMLMPDLWRD</sequence>
<keyword evidence="2" id="KW-0813">Transport</keyword>
<dbReference type="PANTHER" id="PTHR32024:SF3">
    <property type="entry name" value="TRK SYSTEM POTASSIUM UPTAKE PROTEIN"/>
    <property type="match status" value="1"/>
</dbReference>